<accession>A0A8R1Z050</accession>
<keyword evidence="2" id="KW-1185">Reference proteome</keyword>
<organism evidence="1 2">
    <name type="scientific">Pristionchus pacificus</name>
    <name type="common">Parasitic nematode worm</name>
    <dbReference type="NCBI Taxonomy" id="54126"/>
    <lineage>
        <taxon>Eukaryota</taxon>
        <taxon>Metazoa</taxon>
        <taxon>Ecdysozoa</taxon>
        <taxon>Nematoda</taxon>
        <taxon>Chromadorea</taxon>
        <taxon>Rhabditida</taxon>
        <taxon>Rhabditina</taxon>
        <taxon>Diplogasteromorpha</taxon>
        <taxon>Diplogasteroidea</taxon>
        <taxon>Neodiplogasteridae</taxon>
        <taxon>Pristionchus</taxon>
    </lineage>
</organism>
<dbReference type="AlphaFoldDB" id="A0A2A6CMZ5"/>
<sequence length="692" mass="77627">MYWFKFMPSILLEPEYNCSDLPPEEWSKQYGTKQYVFGIWSLFFGTSCMLLYFPAFVVFTRERALTCFKIMQFHIIVDIFGIIATSILFGILLLKGAVFCSDPILTIITGSMAYVLISSRNLVRLFRRLSSADYQSKLRAARSCSSTQGKYYHHRICNKSNLSLVKVLGWRSTAVLMCAIVYGICMPMFTRPYLVNSRRLSFFKNPFIPGREAHVFINIPHDIHNVAAIVLIPVLYLVFCLILCKYSPSRSTELSQKSASLTAPVFTQASIISFIYVSGAIIFIIMDILPMPQEIVTFGMIGFQCLHGSPSIIYLVLNRPVRTYALSLCGQKSSTNHVNITVAASTTEFMPHILLEPSYNCSDHTPEEWSALYGTNQFAFGMWSLVFGTSCIILYLPSFVVFTRERVHTCLKIMQFHIVIDVLGTFATSILFGILILKGSVYCSDPILNTIASTLAYGIWCTSFVVSLLLITNRICELLNRGHLLKARLNIPVCEILKKFIDIDAALVFISTGLAQLGGADACDRVRHLFTRPCSINSRRACFFRNPFIPGHEPHEYASVITHDIHSGTAAALIPLLYLVFCIIVCKLSPTPSAEISQKSTTLTARVFTQASIVSFIFVTGGIIFIIMDHFPMPQEIISFGMIGCQCLHGILSIIYLVMNRQVRSYASSLFWKNSNTVHIEVTFAVSEVNAL</sequence>
<accession>A0A2A6CMZ5</accession>
<dbReference type="InterPro" id="IPR019425">
    <property type="entry name" value="7TM_GPCR_serpentine_rcpt_Srt"/>
</dbReference>
<gene>
    <name evidence="1" type="primary">WBGene00279847</name>
</gene>
<dbReference type="PANTHER" id="PTHR23021:SF11">
    <property type="entry name" value="SERPENTINE RECEPTOR, CLASS T"/>
    <property type="match status" value="1"/>
</dbReference>
<proteinExistence type="predicted"/>
<reference evidence="2" key="1">
    <citation type="journal article" date="2008" name="Nat. Genet.">
        <title>The Pristionchus pacificus genome provides a unique perspective on nematode lifestyle and parasitism.</title>
        <authorList>
            <person name="Dieterich C."/>
            <person name="Clifton S.W."/>
            <person name="Schuster L.N."/>
            <person name="Chinwalla A."/>
            <person name="Delehaunty K."/>
            <person name="Dinkelacker I."/>
            <person name="Fulton L."/>
            <person name="Fulton R."/>
            <person name="Godfrey J."/>
            <person name="Minx P."/>
            <person name="Mitreva M."/>
            <person name="Roeseler W."/>
            <person name="Tian H."/>
            <person name="Witte H."/>
            <person name="Yang S.P."/>
            <person name="Wilson R.K."/>
            <person name="Sommer R.J."/>
        </authorList>
    </citation>
    <scope>NUCLEOTIDE SEQUENCE [LARGE SCALE GENOMIC DNA]</scope>
    <source>
        <strain evidence="2">PS312</strain>
    </source>
</reference>
<protein>
    <submittedName>
        <fullName evidence="1">G protein-coupled receptor</fullName>
    </submittedName>
</protein>
<dbReference type="EnsemblMetazoa" id="PPA41478.1">
    <property type="protein sequence ID" value="PPA41478.1"/>
    <property type="gene ID" value="WBGene00279847"/>
</dbReference>
<reference evidence="1" key="2">
    <citation type="submission" date="2022-06" db="UniProtKB">
        <authorList>
            <consortium name="EnsemblMetazoa"/>
        </authorList>
    </citation>
    <scope>IDENTIFICATION</scope>
    <source>
        <strain evidence="1">PS312</strain>
    </source>
</reference>
<evidence type="ECO:0000313" key="2">
    <source>
        <dbReference type="Proteomes" id="UP000005239"/>
    </source>
</evidence>
<dbReference type="OrthoDB" id="5846777at2759"/>
<evidence type="ECO:0000313" key="1">
    <source>
        <dbReference type="EnsemblMetazoa" id="PPA41478.1"/>
    </source>
</evidence>
<dbReference type="PANTHER" id="PTHR23021">
    <property type="entry name" value="SERPENTINE RECEPTOR, CLASS T"/>
    <property type="match status" value="1"/>
</dbReference>
<dbReference type="Pfam" id="PF10321">
    <property type="entry name" value="7TM_GPCR_Srt"/>
    <property type="match status" value="4"/>
</dbReference>
<dbReference type="Proteomes" id="UP000005239">
    <property type="component" value="Unassembled WGS sequence"/>
</dbReference>
<name>A0A2A6CMZ5_PRIPA</name>